<organism evidence="7 8">
    <name type="scientific">Paraconiothyrium brasiliense</name>
    <dbReference type="NCBI Taxonomy" id="300254"/>
    <lineage>
        <taxon>Eukaryota</taxon>
        <taxon>Fungi</taxon>
        <taxon>Dikarya</taxon>
        <taxon>Ascomycota</taxon>
        <taxon>Pezizomycotina</taxon>
        <taxon>Dothideomycetes</taxon>
        <taxon>Pleosporomycetidae</taxon>
        <taxon>Pleosporales</taxon>
        <taxon>Massarineae</taxon>
        <taxon>Didymosphaeriaceae</taxon>
        <taxon>Paraconiothyrium</taxon>
    </lineage>
</organism>
<evidence type="ECO:0000256" key="1">
    <source>
        <dbReference type="ARBA" id="ARBA00009431"/>
    </source>
</evidence>
<evidence type="ECO:0000256" key="3">
    <source>
        <dbReference type="ARBA" id="ARBA00022670"/>
    </source>
</evidence>
<evidence type="ECO:0000313" key="8">
    <source>
        <dbReference type="Proteomes" id="UP001521785"/>
    </source>
</evidence>
<name>A0ABR3QWL8_9PLEO</name>
<proteinExistence type="inferred from homology"/>
<feature type="signal peptide" evidence="6">
    <location>
        <begin position="1"/>
        <end position="17"/>
    </location>
</feature>
<dbReference type="EMBL" id="JAKJXO020000014">
    <property type="protein sequence ID" value="KAL1596544.1"/>
    <property type="molecule type" value="Genomic_DNA"/>
</dbReference>
<dbReference type="Proteomes" id="UP001521785">
    <property type="component" value="Unassembled WGS sequence"/>
</dbReference>
<keyword evidence="6" id="KW-0732">Signal</keyword>
<dbReference type="SUPFAM" id="SSF53474">
    <property type="entry name" value="alpha/beta-Hydrolases"/>
    <property type="match status" value="1"/>
</dbReference>
<evidence type="ECO:0000256" key="2">
    <source>
        <dbReference type="ARBA" id="ARBA00022645"/>
    </source>
</evidence>
<evidence type="ECO:0000313" key="7">
    <source>
        <dbReference type="EMBL" id="KAL1596544.1"/>
    </source>
</evidence>
<protein>
    <recommendedName>
        <fullName evidence="9">Alpha/beta-hydrolase</fullName>
    </recommendedName>
</protein>
<comment type="caution">
    <text evidence="7">The sequence shown here is derived from an EMBL/GenBank/DDBJ whole genome shotgun (WGS) entry which is preliminary data.</text>
</comment>
<reference evidence="7 8" key="1">
    <citation type="submission" date="2024-02" db="EMBL/GenBank/DDBJ databases">
        <title>De novo assembly and annotation of 12 fungi associated with fruit tree decline syndrome in Ontario, Canada.</title>
        <authorList>
            <person name="Sulman M."/>
            <person name="Ellouze W."/>
            <person name="Ilyukhin E."/>
        </authorList>
    </citation>
    <scope>NUCLEOTIDE SEQUENCE [LARGE SCALE GENOMIC DNA]</scope>
    <source>
        <strain evidence="7 8">M42-189</strain>
    </source>
</reference>
<evidence type="ECO:0000256" key="4">
    <source>
        <dbReference type="ARBA" id="ARBA00022801"/>
    </source>
</evidence>
<comment type="similarity">
    <text evidence="1">Belongs to the peptidase S10 family.</text>
</comment>
<keyword evidence="5" id="KW-0325">Glycoprotein</keyword>
<feature type="chain" id="PRO_5047325734" description="Alpha/beta-hydrolase" evidence="6">
    <location>
        <begin position="18"/>
        <end position="486"/>
    </location>
</feature>
<evidence type="ECO:0000256" key="6">
    <source>
        <dbReference type="SAM" id="SignalP"/>
    </source>
</evidence>
<keyword evidence="3" id="KW-0645">Protease</keyword>
<gene>
    <name evidence="7" type="ORF">SLS60_009192</name>
</gene>
<dbReference type="InterPro" id="IPR029058">
    <property type="entry name" value="AB_hydrolase_fold"/>
</dbReference>
<dbReference type="PANTHER" id="PTHR11802">
    <property type="entry name" value="SERINE PROTEASE FAMILY S10 SERINE CARBOXYPEPTIDASE"/>
    <property type="match status" value="1"/>
</dbReference>
<keyword evidence="2" id="KW-0121">Carboxypeptidase</keyword>
<evidence type="ECO:0008006" key="9">
    <source>
        <dbReference type="Google" id="ProtNLM"/>
    </source>
</evidence>
<accession>A0ABR3QWL8</accession>
<keyword evidence="4" id="KW-0378">Hydrolase</keyword>
<dbReference type="Gene3D" id="3.40.50.1820">
    <property type="entry name" value="alpha/beta hydrolase"/>
    <property type="match status" value="1"/>
</dbReference>
<dbReference type="Pfam" id="PF00450">
    <property type="entry name" value="Peptidase_S10"/>
    <property type="match status" value="1"/>
</dbReference>
<keyword evidence="8" id="KW-1185">Reference proteome</keyword>
<sequence>MNLLHFFISFLAQVCQAQLTSKVSKAIPGATISYKKTIACSSTSNVVSYSGYVRWDSTVVPGAAYNTSTFFWLFPARNPAGANLSLYLAGGPGEASSFAALTENGPCVAQKDGNTAVPNPFSFNQNAHVLYVDQPNQVGFSYDQIVDGVFDVFGGQAGSGAVESGATKSNLTNIRGKFPSQNPDTTAKTSTMAAKNMWYFLQVFFADLGIDYGDKYSVSIWGNSYGGMYVTALAAYILRTNLKLPVKAGATFKDILIPSVGITNGCIDIEAQGAAYASLLYNNTYSNANGTPFRLYSKDQYEAVLPTAKGPGGCFDQVQECRKLKAVNDPRDEGKDDATNTACVTTAYICSDSLISPFFNVAGARSQFDIGLNSANPNPPPYAASYLNKPSTRDNLGVPAGLNYTLYSSTVFNNFYGGTGDPMRKGSDDLVYLLNQDTRVAMIYGDRDWRCNWLGAENLTVSLPWSPYPSSTDRFASSGSKRYSTV</sequence>
<dbReference type="InterPro" id="IPR001563">
    <property type="entry name" value="Peptidase_S10"/>
</dbReference>
<dbReference type="PANTHER" id="PTHR11802:SF64">
    <property type="entry name" value="CARBOXYPEPTIDASE"/>
    <property type="match status" value="1"/>
</dbReference>
<evidence type="ECO:0000256" key="5">
    <source>
        <dbReference type="ARBA" id="ARBA00023180"/>
    </source>
</evidence>